<feature type="transmembrane region" description="Helical" evidence="1">
    <location>
        <begin position="823"/>
        <end position="840"/>
    </location>
</feature>
<feature type="transmembrane region" description="Helical" evidence="1">
    <location>
        <begin position="232"/>
        <end position="252"/>
    </location>
</feature>
<keyword evidence="1" id="KW-0812">Transmembrane</keyword>
<evidence type="ECO:0000313" key="2">
    <source>
        <dbReference type="EMBL" id="QEG41866.1"/>
    </source>
</evidence>
<feature type="transmembrane region" description="Helical" evidence="1">
    <location>
        <begin position="147"/>
        <end position="165"/>
    </location>
</feature>
<feature type="transmembrane region" description="Helical" evidence="1">
    <location>
        <begin position="7"/>
        <end position="29"/>
    </location>
</feature>
<dbReference type="KEGG" id="rul:UC8_38940"/>
<keyword evidence="1" id="KW-0472">Membrane</keyword>
<feature type="transmembrane region" description="Helical" evidence="1">
    <location>
        <begin position="511"/>
        <end position="530"/>
    </location>
</feature>
<sequence length="858" mass="93865">MPPLRPYRWIAVLAIIGCGLLFGSVLVGWDRLAFRDVGHFYAPLYGHLGQRMADGQLPLWNPLDHTGTPVIGETTTAMFYPPRWVFALPLAPAVATGWYVVFHLVVAALAAGWAARRAGGEGAAAVFAGLAYALACPIVFLYCNPPFLVGAAWLPCGLALGLQLLETRSRRAIAAAALVFAMPVLAGDPQTPIHIAVWIGLVWSGRQLGRVWRHGKQKRSRAIASPTQRNTLVVPLLLAIGGALLIALPQVAGSLDWARHSARRFDVPQGVYHFSVAPWQWLDLLVPSSNGQLFPKLQRLSLLIPEDSRIWSVSLYGGVLTCWFCGWRYCKPLQLGAWDLLAPLGVLMAMGKFGPVWWSQVLAAGLGADPEGAWRQADPADWSPYWMLGQMLPGYESFRYPAKWLPFVSLGVAIAAARQLQDVLTTGRPPLRAMATGAGLLLLASLPLSLSAARATLLTQLPAANLSDNYWGPLDADAGLANLAFALRHAGGVLAAATALLWVLRRKPARYAQLAGFAVCGLLLVDLLIANKPLVATLDRQQESAWLDAVPAVAGGQTFLRTGDESPAVWRRTSVRHRVEEVSASERIGLQGRWHLPAGQRVFNSAVSITPQRYASFAAASAAYTAPLSWEQQNRFWLQVGGHWGLTAYLHTAPEAIATDTLDGRAVRLMDTRAIPLAAAAPTVRWHPRWNPIAAKIEVPQQDWRQHFESLLDTAQSPVPTVEFKGEPKFASEVVKAGSVAKLEVVEETAERLRLTVHGAAAGLLSRHSFQDGHWHCRYRPLRADSDEPINWTSAEVYPVDYLGQGVLLPAGDWEVEFWYRPWWLTPSLLVAMVALMVVVRSANTTIFRYVRGANNDQ</sequence>
<keyword evidence="3" id="KW-1185">Reference proteome</keyword>
<feature type="transmembrane region" description="Helical" evidence="1">
    <location>
        <begin position="122"/>
        <end position="141"/>
    </location>
</feature>
<gene>
    <name evidence="2" type="ORF">UC8_38940</name>
</gene>
<feature type="transmembrane region" description="Helical" evidence="1">
    <location>
        <begin position="84"/>
        <end position="110"/>
    </location>
</feature>
<accession>A0A5B9QXM1</accession>
<dbReference type="AlphaFoldDB" id="A0A5B9QXM1"/>
<feature type="transmembrane region" description="Helical" evidence="1">
    <location>
        <begin position="479"/>
        <end position="504"/>
    </location>
</feature>
<evidence type="ECO:0008006" key="4">
    <source>
        <dbReference type="Google" id="ProtNLM"/>
    </source>
</evidence>
<evidence type="ECO:0000313" key="3">
    <source>
        <dbReference type="Proteomes" id="UP000325286"/>
    </source>
</evidence>
<proteinExistence type="predicted"/>
<evidence type="ECO:0000256" key="1">
    <source>
        <dbReference type="SAM" id="Phobius"/>
    </source>
</evidence>
<dbReference type="RefSeq" id="WP_148080408.1">
    <property type="nucleotide sequence ID" value="NZ_CP042914.1"/>
</dbReference>
<name>A0A5B9QXM1_9BACT</name>
<dbReference type="EMBL" id="CP042914">
    <property type="protein sequence ID" value="QEG41866.1"/>
    <property type="molecule type" value="Genomic_DNA"/>
</dbReference>
<feature type="transmembrane region" description="Helical" evidence="1">
    <location>
        <begin position="438"/>
        <end position="459"/>
    </location>
</feature>
<dbReference type="OrthoDB" id="231679at2"/>
<dbReference type="Proteomes" id="UP000325286">
    <property type="component" value="Chromosome"/>
</dbReference>
<keyword evidence="1" id="KW-1133">Transmembrane helix</keyword>
<organism evidence="2 3">
    <name type="scientific">Roseimaritima ulvae</name>
    <dbReference type="NCBI Taxonomy" id="980254"/>
    <lineage>
        <taxon>Bacteria</taxon>
        <taxon>Pseudomonadati</taxon>
        <taxon>Planctomycetota</taxon>
        <taxon>Planctomycetia</taxon>
        <taxon>Pirellulales</taxon>
        <taxon>Pirellulaceae</taxon>
        <taxon>Roseimaritima</taxon>
    </lineage>
</organism>
<feature type="transmembrane region" description="Helical" evidence="1">
    <location>
        <begin position="310"/>
        <end position="330"/>
    </location>
</feature>
<protein>
    <recommendedName>
        <fullName evidence="4">Bacterial membrane protein YfhO</fullName>
    </recommendedName>
</protein>
<reference evidence="2 3" key="1">
    <citation type="submission" date="2019-08" db="EMBL/GenBank/DDBJ databases">
        <title>Deep-cultivation of Planctomycetes and their phenomic and genomic characterization uncovers novel biology.</title>
        <authorList>
            <person name="Wiegand S."/>
            <person name="Jogler M."/>
            <person name="Boedeker C."/>
            <person name="Pinto D."/>
            <person name="Vollmers J."/>
            <person name="Rivas-Marin E."/>
            <person name="Kohn T."/>
            <person name="Peeters S.H."/>
            <person name="Heuer A."/>
            <person name="Rast P."/>
            <person name="Oberbeckmann S."/>
            <person name="Bunk B."/>
            <person name="Jeske O."/>
            <person name="Meyerdierks A."/>
            <person name="Storesund J.E."/>
            <person name="Kallscheuer N."/>
            <person name="Luecker S."/>
            <person name="Lage O.M."/>
            <person name="Pohl T."/>
            <person name="Merkel B.J."/>
            <person name="Hornburger P."/>
            <person name="Mueller R.-W."/>
            <person name="Bruemmer F."/>
            <person name="Labrenz M."/>
            <person name="Spormann A.M."/>
            <person name="Op den Camp H."/>
            <person name="Overmann J."/>
            <person name="Amann R."/>
            <person name="Jetten M.S.M."/>
            <person name="Mascher T."/>
            <person name="Medema M.H."/>
            <person name="Devos D.P."/>
            <person name="Kaster A.-K."/>
            <person name="Ovreas L."/>
            <person name="Rohde M."/>
            <person name="Galperin M.Y."/>
            <person name="Jogler C."/>
        </authorList>
    </citation>
    <scope>NUCLEOTIDE SEQUENCE [LARGE SCALE GENOMIC DNA]</scope>
    <source>
        <strain evidence="2 3">UC8</strain>
    </source>
</reference>